<feature type="compositionally biased region" description="Basic residues" evidence="1">
    <location>
        <begin position="1"/>
        <end position="12"/>
    </location>
</feature>
<feature type="region of interest" description="Disordered" evidence="1">
    <location>
        <begin position="1"/>
        <end position="69"/>
    </location>
</feature>
<organism evidence="2 3">
    <name type="scientific">Mortierella polycephala</name>
    <dbReference type="NCBI Taxonomy" id="41804"/>
    <lineage>
        <taxon>Eukaryota</taxon>
        <taxon>Fungi</taxon>
        <taxon>Fungi incertae sedis</taxon>
        <taxon>Mucoromycota</taxon>
        <taxon>Mortierellomycotina</taxon>
        <taxon>Mortierellomycetes</taxon>
        <taxon>Mortierellales</taxon>
        <taxon>Mortierellaceae</taxon>
        <taxon>Mortierella</taxon>
    </lineage>
</organism>
<sequence length="317" mass="33484">MAKRKSTSRKTRQTATHSSASETRASSKHVSASPSVVSSPSPQPQDLVQRRRKSTPVRSPAQGDSSKGIVFAFRIKNDSDLSMAVDILSYDQVPEEGQPAAANVATTTTTTLSTSKAESITTAAVPAAVTVVAEATEGSQQSRVESPRANVHAKVESTVVSRNLKVAGEHWSSDPTSYLSNNVVDLSRNVLILHARKPQDSSTLASSPLSFHPYHRRPSAPSSSLSMSQPSTPPSLTDSGSTSSASSSPSSSPSSPTMFPTSAGEKEDLYMLDSPSSFPLPSSLPPMTLSGLKPQTSRMLSVRGLGTGERKMQVYLV</sequence>
<dbReference type="OrthoDB" id="2445968at2759"/>
<dbReference type="Proteomes" id="UP000726737">
    <property type="component" value="Unassembled WGS sequence"/>
</dbReference>
<gene>
    <name evidence="2" type="ORF">BG011_005589</name>
</gene>
<feature type="compositionally biased region" description="Polar residues" evidence="1">
    <location>
        <begin position="200"/>
        <end position="209"/>
    </location>
</feature>
<evidence type="ECO:0000256" key="1">
    <source>
        <dbReference type="SAM" id="MobiDB-lite"/>
    </source>
</evidence>
<dbReference type="EMBL" id="JAAAJA010000039">
    <property type="protein sequence ID" value="KAG0265022.1"/>
    <property type="molecule type" value="Genomic_DNA"/>
</dbReference>
<comment type="caution">
    <text evidence="2">The sequence shown here is derived from an EMBL/GenBank/DDBJ whole genome shotgun (WGS) entry which is preliminary data.</text>
</comment>
<evidence type="ECO:0000313" key="2">
    <source>
        <dbReference type="EMBL" id="KAG0265022.1"/>
    </source>
</evidence>
<feature type="region of interest" description="Disordered" evidence="1">
    <location>
        <begin position="197"/>
        <end position="262"/>
    </location>
</feature>
<accession>A0A9P6U970</accession>
<dbReference type="AlphaFoldDB" id="A0A9P6U970"/>
<protein>
    <submittedName>
        <fullName evidence="2">Uncharacterized protein</fullName>
    </submittedName>
</protein>
<evidence type="ECO:0000313" key="3">
    <source>
        <dbReference type="Proteomes" id="UP000726737"/>
    </source>
</evidence>
<feature type="compositionally biased region" description="Low complexity" evidence="1">
    <location>
        <begin position="28"/>
        <end position="40"/>
    </location>
</feature>
<name>A0A9P6U970_9FUNG</name>
<keyword evidence="3" id="KW-1185">Reference proteome</keyword>
<reference evidence="2" key="1">
    <citation type="journal article" date="2020" name="Fungal Divers.">
        <title>Resolving the Mortierellaceae phylogeny through synthesis of multi-gene phylogenetics and phylogenomics.</title>
        <authorList>
            <person name="Vandepol N."/>
            <person name="Liber J."/>
            <person name="Desiro A."/>
            <person name="Na H."/>
            <person name="Kennedy M."/>
            <person name="Barry K."/>
            <person name="Grigoriev I.V."/>
            <person name="Miller A.N."/>
            <person name="O'Donnell K."/>
            <person name="Stajich J.E."/>
            <person name="Bonito G."/>
        </authorList>
    </citation>
    <scope>NUCLEOTIDE SEQUENCE</scope>
    <source>
        <strain evidence="2">KOD948</strain>
    </source>
</reference>
<feature type="compositionally biased region" description="Polar residues" evidence="1">
    <location>
        <begin position="13"/>
        <end position="24"/>
    </location>
</feature>
<feature type="compositionally biased region" description="Low complexity" evidence="1">
    <location>
        <begin position="219"/>
        <end position="262"/>
    </location>
</feature>
<proteinExistence type="predicted"/>